<feature type="transmembrane region" description="Helical" evidence="1">
    <location>
        <begin position="12"/>
        <end position="33"/>
    </location>
</feature>
<keyword evidence="1" id="KW-0472">Membrane</keyword>
<protein>
    <submittedName>
        <fullName evidence="2">Uncharacterized protein</fullName>
    </submittedName>
</protein>
<organism evidence="2 3">
    <name type="scientific">Rubinisphaera italica</name>
    <dbReference type="NCBI Taxonomy" id="2527969"/>
    <lineage>
        <taxon>Bacteria</taxon>
        <taxon>Pseudomonadati</taxon>
        <taxon>Planctomycetota</taxon>
        <taxon>Planctomycetia</taxon>
        <taxon>Planctomycetales</taxon>
        <taxon>Planctomycetaceae</taxon>
        <taxon>Rubinisphaera</taxon>
    </lineage>
</organism>
<keyword evidence="1" id="KW-0812">Transmembrane</keyword>
<proteinExistence type="predicted"/>
<gene>
    <name evidence="2" type="ORF">Pan54_26820</name>
</gene>
<name>A0A5C5XIG6_9PLAN</name>
<keyword evidence="3" id="KW-1185">Reference proteome</keyword>
<feature type="transmembrane region" description="Helical" evidence="1">
    <location>
        <begin position="39"/>
        <end position="59"/>
    </location>
</feature>
<evidence type="ECO:0000313" key="2">
    <source>
        <dbReference type="EMBL" id="TWT61945.1"/>
    </source>
</evidence>
<comment type="caution">
    <text evidence="2">The sequence shown here is derived from an EMBL/GenBank/DDBJ whole genome shotgun (WGS) entry which is preliminary data.</text>
</comment>
<evidence type="ECO:0000313" key="3">
    <source>
        <dbReference type="Proteomes" id="UP000316095"/>
    </source>
</evidence>
<dbReference type="Proteomes" id="UP000316095">
    <property type="component" value="Unassembled WGS sequence"/>
</dbReference>
<reference evidence="2 3" key="1">
    <citation type="submission" date="2019-02" db="EMBL/GenBank/DDBJ databases">
        <title>Deep-cultivation of Planctomycetes and their phenomic and genomic characterization uncovers novel biology.</title>
        <authorList>
            <person name="Wiegand S."/>
            <person name="Jogler M."/>
            <person name="Boedeker C."/>
            <person name="Pinto D."/>
            <person name="Vollmers J."/>
            <person name="Rivas-Marin E."/>
            <person name="Kohn T."/>
            <person name="Peeters S.H."/>
            <person name="Heuer A."/>
            <person name="Rast P."/>
            <person name="Oberbeckmann S."/>
            <person name="Bunk B."/>
            <person name="Jeske O."/>
            <person name="Meyerdierks A."/>
            <person name="Storesund J.E."/>
            <person name="Kallscheuer N."/>
            <person name="Luecker S."/>
            <person name="Lage O.M."/>
            <person name="Pohl T."/>
            <person name="Merkel B.J."/>
            <person name="Hornburger P."/>
            <person name="Mueller R.-W."/>
            <person name="Bruemmer F."/>
            <person name="Labrenz M."/>
            <person name="Spormann A.M."/>
            <person name="Op Den Camp H."/>
            <person name="Overmann J."/>
            <person name="Amann R."/>
            <person name="Jetten M.S.M."/>
            <person name="Mascher T."/>
            <person name="Medema M.H."/>
            <person name="Devos D.P."/>
            <person name="Kaster A.-K."/>
            <person name="Ovreas L."/>
            <person name="Rohde M."/>
            <person name="Galperin M.Y."/>
            <person name="Jogler C."/>
        </authorList>
    </citation>
    <scope>NUCLEOTIDE SEQUENCE [LARGE SCALE GENOMIC DNA]</scope>
    <source>
        <strain evidence="2 3">Pan54</strain>
    </source>
</reference>
<dbReference type="AlphaFoldDB" id="A0A5C5XIG6"/>
<feature type="transmembrane region" description="Helical" evidence="1">
    <location>
        <begin position="99"/>
        <end position="120"/>
    </location>
</feature>
<evidence type="ECO:0000256" key="1">
    <source>
        <dbReference type="SAM" id="Phobius"/>
    </source>
</evidence>
<keyword evidence="1" id="KW-1133">Transmembrane helix</keyword>
<accession>A0A5C5XIG6</accession>
<sequence length="125" mass="14368">MRVELPEKARPVYGTIFIGSLLLFLVAVGKAFVVNRLKIDQLMIPILMFAGSVVLRKIIAARWDRLTKKSMPGLWMIRTIFGKQASQIIRSRQEMLSYMMYYALMFLEPLILVFVAAMLFSETGF</sequence>
<dbReference type="EMBL" id="SJPG01000001">
    <property type="protein sequence ID" value="TWT61945.1"/>
    <property type="molecule type" value="Genomic_DNA"/>
</dbReference>
<dbReference type="RefSeq" id="WP_146503866.1">
    <property type="nucleotide sequence ID" value="NZ_SJPG01000001.1"/>
</dbReference>